<reference evidence="3" key="1">
    <citation type="submission" date="2020-10" db="EMBL/GenBank/DDBJ databases">
        <authorList>
            <person name="Han B."/>
            <person name="Lu T."/>
            <person name="Zhao Q."/>
            <person name="Huang X."/>
            <person name="Zhao Y."/>
        </authorList>
    </citation>
    <scope>NUCLEOTIDE SEQUENCE</scope>
</reference>
<keyword evidence="4" id="KW-1185">Reference proteome</keyword>
<dbReference type="PANTHER" id="PTHR45707">
    <property type="entry name" value="C2 CALCIUM/LIPID-BINDING PLANT PHOSPHORIBOSYLTRANSFERASE FAMILY PROTEIN"/>
    <property type="match status" value="1"/>
</dbReference>
<dbReference type="EMBL" id="CAJGYO010000004">
    <property type="protein sequence ID" value="CAD6226679.1"/>
    <property type="molecule type" value="Genomic_DNA"/>
</dbReference>
<accession>A0A811NNN3</accession>
<sequence length="174" mass="19664">MDNGATEREIFEEKLEKKLQDPNAEPMYLPLEFLKVITSDFSTERELGRGAYGVVYKGVLQSGKAIAVKKIFDAHLLDSNNKFENEITCLMGVRHQNVVQLVVGSWRKRLELIPMHMSSEMHIQQVEQCISIALKCLEPDSNKRPTSLDIVQSLNAEETKSRSLENSTSVAENV</sequence>
<dbReference type="Gene3D" id="3.30.200.20">
    <property type="entry name" value="Phosphorylase Kinase, domain 1"/>
    <property type="match status" value="1"/>
</dbReference>
<evidence type="ECO:0000313" key="3">
    <source>
        <dbReference type="EMBL" id="CAD6226679.1"/>
    </source>
</evidence>
<protein>
    <recommendedName>
        <fullName evidence="2">Protein kinase domain-containing protein</fullName>
    </recommendedName>
</protein>
<gene>
    <name evidence="3" type="ORF">NCGR_LOCUS18442</name>
</gene>
<feature type="binding site" evidence="1">
    <location>
        <position position="70"/>
    </location>
    <ligand>
        <name>ATP</name>
        <dbReference type="ChEBI" id="CHEBI:30616"/>
    </ligand>
</feature>
<organism evidence="3 4">
    <name type="scientific">Miscanthus lutarioriparius</name>
    <dbReference type="NCBI Taxonomy" id="422564"/>
    <lineage>
        <taxon>Eukaryota</taxon>
        <taxon>Viridiplantae</taxon>
        <taxon>Streptophyta</taxon>
        <taxon>Embryophyta</taxon>
        <taxon>Tracheophyta</taxon>
        <taxon>Spermatophyta</taxon>
        <taxon>Magnoliopsida</taxon>
        <taxon>Liliopsida</taxon>
        <taxon>Poales</taxon>
        <taxon>Poaceae</taxon>
        <taxon>PACMAD clade</taxon>
        <taxon>Panicoideae</taxon>
        <taxon>Andropogonodae</taxon>
        <taxon>Andropogoneae</taxon>
        <taxon>Saccharinae</taxon>
        <taxon>Miscanthus</taxon>
    </lineage>
</organism>
<feature type="domain" description="Protein kinase" evidence="2">
    <location>
        <begin position="41"/>
        <end position="174"/>
    </location>
</feature>
<dbReference type="InterPro" id="IPR011009">
    <property type="entry name" value="Kinase-like_dom_sf"/>
</dbReference>
<proteinExistence type="predicted"/>
<dbReference type="PROSITE" id="PS50011">
    <property type="entry name" value="PROTEIN_KINASE_DOM"/>
    <property type="match status" value="1"/>
</dbReference>
<name>A0A811NNN3_9POAL</name>
<dbReference type="Pfam" id="PF00069">
    <property type="entry name" value="Pkinase"/>
    <property type="match status" value="1"/>
</dbReference>
<dbReference type="GO" id="GO:0004672">
    <property type="term" value="F:protein kinase activity"/>
    <property type="evidence" value="ECO:0007669"/>
    <property type="project" value="InterPro"/>
</dbReference>
<dbReference type="PANTHER" id="PTHR45707:SF81">
    <property type="entry name" value="PROTEIN KINASE DOMAIN-CONTAINING PROTEIN"/>
    <property type="match status" value="1"/>
</dbReference>
<keyword evidence="1" id="KW-0067">ATP-binding</keyword>
<dbReference type="InterPro" id="IPR017441">
    <property type="entry name" value="Protein_kinase_ATP_BS"/>
</dbReference>
<comment type="caution">
    <text evidence="3">The sequence shown here is derived from an EMBL/GenBank/DDBJ whole genome shotgun (WGS) entry which is preliminary data.</text>
</comment>
<evidence type="ECO:0000259" key="2">
    <source>
        <dbReference type="PROSITE" id="PS50011"/>
    </source>
</evidence>
<dbReference type="GO" id="GO:0005524">
    <property type="term" value="F:ATP binding"/>
    <property type="evidence" value="ECO:0007669"/>
    <property type="project" value="UniProtKB-UniRule"/>
</dbReference>
<dbReference type="AlphaFoldDB" id="A0A811NNN3"/>
<dbReference type="OrthoDB" id="1748533at2759"/>
<keyword evidence="1" id="KW-0547">Nucleotide-binding</keyword>
<dbReference type="PROSITE" id="PS00107">
    <property type="entry name" value="PROTEIN_KINASE_ATP"/>
    <property type="match status" value="1"/>
</dbReference>
<evidence type="ECO:0000256" key="1">
    <source>
        <dbReference type="PROSITE-ProRule" id="PRU10141"/>
    </source>
</evidence>
<dbReference type="SUPFAM" id="SSF56112">
    <property type="entry name" value="Protein kinase-like (PK-like)"/>
    <property type="match status" value="1"/>
</dbReference>
<evidence type="ECO:0000313" key="4">
    <source>
        <dbReference type="Proteomes" id="UP000604825"/>
    </source>
</evidence>
<dbReference type="InterPro" id="IPR000719">
    <property type="entry name" value="Prot_kinase_dom"/>
</dbReference>
<dbReference type="Proteomes" id="UP000604825">
    <property type="component" value="Unassembled WGS sequence"/>
</dbReference>